<evidence type="ECO:0000313" key="1">
    <source>
        <dbReference type="EMBL" id="WOC31785.1"/>
    </source>
</evidence>
<reference evidence="2" key="1">
    <citation type="submission" date="2024-06" db="EMBL/GenBank/DDBJ databases">
        <title>Caproicibacterium argilliputei sp. nov, a novel caproic acid producing anaerobic bacterium isolated from pit mud.</title>
        <authorList>
            <person name="Zeng C."/>
        </authorList>
    </citation>
    <scope>NUCLEOTIDE SEQUENCE [LARGE SCALE GENOMIC DNA]</scope>
    <source>
        <strain evidence="2">ZCY20-5</strain>
    </source>
</reference>
<dbReference type="KEGG" id="carl:PXC00_11380"/>
<evidence type="ECO:0000313" key="2">
    <source>
        <dbReference type="Proteomes" id="UP001300604"/>
    </source>
</evidence>
<reference evidence="1 2" key="2">
    <citation type="submission" date="2024-06" db="EMBL/GenBank/DDBJ databases">
        <title>Caproicibacterium argilliputei sp. nov, a novel caproic acid producing anaerobic bacterium isolated from pit mud.</title>
        <authorList>
            <person name="Xia S."/>
        </authorList>
    </citation>
    <scope>NUCLEOTIDE SEQUENCE [LARGE SCALE GENOMIC DNA]</scope>
    <source>
        <strain evidence="1 2">ZCY20-5</strain>
    </source>
</reference>
<dbReference type="EMBL" id="CP135996">
    <property type="protein sequence ID" value="WOC31785.1"/>
    <property type="molecule type" value="Genomic_DNA"/>
</dbReference>
<dbReference type="RefSeq" id="WP_275846788.1">
    <property type="nucleotide sequence ID" value="NZ_CP135996.1"/>
</dbReference>
<sequence>MTKEEIGKTAVGNTQLIYYVYGTDGSFGVAISEIKTESASGTVSGNRDRAVNLAQTLLRNTVFPENLSEVLEDYSFPD</sequence>
<protein>
    <submittedName>
        <fullName evidence="1">DUF6514 family protein</fullName>
    </submittedName>
</protein>
<dbReference type="Proteomes" id="UP001300604">
    <property type="component" value="Chromosome"/>
</dbReference>
<dbReference type="Pfam" id="PF20124">
    <property type="entry name" value="DUF6514"/>
    <property type="match status" value="1"/>
</dbReference>
<accession>A0AA97H1J7</accession>
<dbReference type="AlphaFoldDB" id="A0AA97H1J7"/>
<gene>
    <name evidence="1" type="ORF">PXC00_11380</name>
</gene>
<dbReference type="InterPro" id="IPR017016">
    <property type="entry name" value="UCP033595"/>
</dbReference>
<name>A0AA97H1J7_9FIRM</name>
<organism evidence="1 2">
    <name type="scientific">Caproicibacterium argilliputei</name>
    <dbReference type="NCBI Taxonomy" id="3030016"/>
    <lineage>
        <taxon>Bacteria</taxon>
        <taxon>Bacillati</taxon>
        <taxon>Bacillota</taxon>
        <taxon>Clostridia</taxon>
        <taxon>Eubacteriales</taxon>
        <taxon>Oscillospiraceae</taxon>
        <taxon>Caproicibacterium</taxon>
    </lineage>
</organism>
<keyword evidence="2" id="KW-1185">Reference proteome</keyword>
<proteinExistence type="predicted"/>